<evidence type="ECO:0000256" key="1">
    <source>
        <dbReference type="ARBA" id="ARBA00022737"/>
    </source>
</evidence>
<keyword evidence="5" id="KW-0812">Transmembrane</keyword>
<feature type="transmembrane region" description="Helical" evidence="5">
    <location>
        <begin position="170"/>
        <end position="186"/>
    </location>
</feature>
<sequence length="1141" mass="119892">MLEALPSRLRLALIAVAVLTALAMGVSGWQALVLGALSNLTAGLAFSGRELLAQWKAVASWALAWLLALAGIGLVVAWPMRSLLETGGLHAALALSATLGLALVGVWRFSEAWRMPQVSATSAFKASSDDLTPAQAWSWQGLAFAVATLTALICVLVFAWPGLLEGRSRWIAAALAGAWIPAMHFFKRPTGLVRTEVTKTPKAEKASIPAKRGFANNAEMVPLDQWPTEVLSPVEDVASILPPAKVPVPRQAAIDSAPGEVLTPDISVVVPASTETETAALASVETTEHAPAPSRTDAEQVALDQQLYAAARAGKVDLALQLLKQGACATAVPDGQDKDQRRLVVLAAVLPDLRLLRVLIEQGAELNPENAAQAPLAVATRDSWHGRPEAVATLLANGADARRTDVHGNTALHHAAHSTDPAVAALLLDASSDINAINQEGITPLLVAAKSGNWRVAKFLIERGAKLNIDGAQPALNAAASCDDDDGAGVELFIKHKAKLDATDAEGRSPLHMAARLGHIGIFQTLLDHGINLAARDGNGRGVVHHAVEGETSADFLQELLHMGARADFEDIEGFTPLKRAHANARWALVSVLDPTFKPSSVAETMPVQRAPYAQVSDALAAGDRSRALAAAEDLNTEERIRLFEEHGMKDADLAAWLLSNGVDPQAVNREGKSLAGMSLQASAQDTEFLAVAQLLLARGAQPNGRGVFADYLATVASNPQARARANGEELARVLLARGADAFGETEAGETPLHLAIRLRWSNLADALLERGACPDAQDAQGMTPLHLAIAQGDRRLVKSLIAAGASPRLRANDGQTAHGLALASGRKDLIEWVDWRLWPAPARRLRAQDLPAAAISGDLHAVSRLLELGFEVNVRDGQGCTALLRAAGGGHVDVIDALLDQGADPGLAADSGATPLSAAVSMRNLAVAERLIVAGADVEQRLPGDVTVLMLSCALGLPTMAALLMRHGARVDAMDAQGLTALHCACLFAFGARDRTAAVTLMDNLLLAGATPDPENSQAIAPLLMLLGARAEPGTGTDETVILSVLDQFLAEGVSLQSKDARGFGPLHVAALHGLMRVIKMLLRAGANPDARDSLNRTPREVALMRGFVDVATELGSGESKGPASMASYLRTPDARGRTE</sequence>
<protein>
    <submittedName>
        <fullName evidence="6">Ankyrin repeat domain-containing protein</fullName>
    </submittedName>
</protein>
<dbReference type="Gene3D" id="1.25.40.20">
    <property type="entry name" value="Ankyrin repeat-containing domain"/>
    <property type="match status" value="5"/>
</dbReference>
<dbReference type="EMBL" id="CP080544">
    <property type="protein sequence ID" value="QYR53272.1"/>
    <property type="molecule type" value="Genomic_DNA"/>
</dbReference>
<evidence type="ECO:0000313" key="6">
    <source>
        <dbReference type="EMBL" id="QYR53272.1"/>
    </source>
</evidence>
<reference evidence="6 7" key="1">
    <citation type="submission" date="2021-08" db="EMBL/GenBank/DDBJ databases">
        <title>Lysobacter sp. strain CJ11 Genome sequencing and assembly.</title>
        <authorList>
            <person name="Kim I."/>
        </authorList>
    </citation>
    <scope>NUCLEOTIDE SEQUENCE [LARGE SCALE GENOMIC DNA]</scope>
    <source>
        <strain evidence="6 7">CJ11</strain>
    </source>
</reference>
<feature type="repeat" description="ANK" evidence="3">
    <location>
        <begin position="440"/>
        <end position="472"/>
    </location>
</feature>
<feature type="repeat" description="ANK" evidence="3">
    <location>
        <begin position="506"/>
        <end position="538"/>
    </location>
</feature>
<dbReference type="Pfam" id="PF12796">
    <property type="entry name" value="Ank_2"/>
    <property type="match status" value="4"/>
</dbReference>
<feature type="repeat" description="ANK" evidence="3">
    <location>
        <begin position="1063"/>
        <end position="1095"/>
    </location>
</feature>
<dbReference type="SMART" id="SM00248">
    <property type="entry name" value="ANK"/>
    <property type="match status" value="14"/>
</dbReference>
<keyword evidence="1" id="KW-0677">Repeat</keyword>
<dbReference type="PANTHER" id="PTHR24198">
    <property type="entry name" value="ANKYRIN REPEAT AND PROTEIN KINASE DOMAIN-CONTAINING PROTEIN"/>
    <property type="match status" value="1"/>
</dbReference>
<feature type="repeat" description="ANK" evidence="3">
    <location>
        <begin position="781"/>
        <end position="813"/>
    </location>
</feature>
<evidence type="ECO:0000256" key="2">
    <source>
        <dbReference type="ARBA" id="ARBA00023043"/>
    </source>
</evidence>
<dbReference type="InterPro" id="IPR002110">
    <property type="entry name" value="Ankyrin_rpt"/>
</dbReference>
<accession>A0ABX8WR16</accession>
<dbReference type="PROSITE" id="PS50088">
    <property type="entry name" value="ANK_REPEAT"/>
    <property type="match status" value="8"/>
</dbReference>
<keyword evidence="5" id="KW-1133">Transmembrane helix</keyword>
<dbReference type="InterPro" id="IPR036770">
    <property type="entry name" value="Ankyrin_rpt-contain_sf"/>
</dbReference>
<evidence type="ECO:0000256" key="3">
    <source>
        <dbReference type="PROSITE-ProRule" id="PRU00023"/>
    </source>
</evidence>
<evidence type="ECO:0000256" key="4">
    <source>
        <dbReference type="SAM" id="MobiDB-lite"/>
    </source>
</evidence>
<organism evidence="6 7">
    <name type="scientific">Lysobacter soyae</name>
    <dbReference type="NCBI Taxonomy" id="2764185"/>
    <lineage>
        <taxon>Bacteria</taxon>
        <taxon>Pseudomonadati</taxon>
        <taxon>Pseudomonadota</taxon>
        <taxon>Gammaproteobacteria</taxon>
        <taxon>Lysobacterales</taxon>
        <taxon>Lysobacteraceae</taxon>
        <taxon>Lysobacter</taxon>
    </lineage>
</organism>
<keyword evidence="5" id="KW-0472">Membrane</keyword>
<keyword evidence="2 3" id="KW-0040">ANK repeat</keyword>
<feature type="transmembrane region" description="Helical" evidence="5">
    <location>
        <begin position="59"/>
        <end position="77"/>
    </location>
</feature>
<proteinExistence type="predicted"/>
<keyword evidence="7" id="KW-1185">Reference proteome</keyword>
<name>A0ABX8WR16_9GAMM</name>
<feature type="repeat" description="ANK" evidence="3">
    <location>
        <begin position="879"/>
        <end position="911"/>
    </location>
</feature>
<dbReference type="PANTHER" id="PTHR24198:SF165">
    <property type="entry name" value="ANKYRIN REPEAT-CONTAINING PROTEIN-RELATED"/>
    <property type="match status" value="1"/>
</dbReference>
<feature type="repeat" description="ANK" evidence="3">
    <location>
        <begin position="407"/>
        <end position="439"/>
    </location>
</feature>
<feature type="transmembrane region" description="Helical" evidence="5">
    <location>
        <begin position="89"/>
        <end position="109"/>
    </location>
</feature>
<gene>
    <name evidence="6" type="ORF">H8L67_01780</name>
</gene>
<feature type="repeat" description="ANK" evidence="3">
    <location>
        <begin position="748"/>
        <end position="780"/>
    </location>
</feature>
<evidence type="ECO:0000256" key="5">
    <source>
        <dbReference type="SAM" id="Phobius"/>
    </source>
</evidence>
<dbReference type="Pfam" id="PF00023">
    <property type="entry name" value="Ank"/>
    <property type="match status" value="1"/>
</dbReference>
<dbReference type="PROSITE" id="PS50297">
    <property type="entry name" value="ANK_REP_REGION"/>
    <property type="match status" value="8"/>
</dbReference>
<dbReference type="PRINTS" id="PR01415">
    <property type="entry name" value="ANKYRIN"/>
</dbReference>
<evidence type="ECO:0000313" key="7">
    <source>
        <dbReference type="Proteomes" id="UP000824755"/>
    </source>
</evidence>
<dbReference type="SUPFAM" id="SSF48403">
    <property type="entry name" value="Ankyrin repeat"/>
    <property type="match status" value="3"/>
</dbReference>
<feature type="region of interest" description="Disordered" evidence="4">
    <location>
        <begin position="1117"/>
        <end position="1141"/>
    </location>
</feature>
<dbReference type="Proteomes" id="UP000824755">
    <property type="component" value="Chromosome"/>
</dbReference>
<feature type="repeat" description="ANK" evidence="3">
    <location>
        <begin position="912"/>
        <end position="944"/>
    </location>
</feature>
<feature type="transmembrane region" description="Helical" evidence="5">
    <location>
        <begin position="137"/>
        <end position="158"/>
    </location>
</feature>
<dbReference type="RefSeq" id="WP_220380089.1">
    <property type="nucleotide sequence ID" value="NZ_CP080544.1"/>
</dbReference>